<name>A0ABM6GH15_9BACT</name>
<accession>A0ABM6GH15</accession>
<gene>
    <name evidence="1" type="ORF">BW47_07780</name>
</gene>
<dbReference type="RefSeq" id="WP_012057672.1">
    <property type="nucleotide sequence ID" value="NZ_CP007389.1"/>
</dbReference>
<evidence type="ECO:0000313" key="1">
    <source>
        <dbReference type="EMBL" id="APT74913.1"/>
    </source>
</evidence>
<dbReference type="Proteomes" id="UP000185490">
    <property type="component" value="Chromosome"/>
</dbReference>
<sequence length="64" mass="7875">MKCKKCGKEFMEEDSIGSVIQLCQDCWEAYCDAQWWEFLGQFNNSWIKEVWKEAEKMWEEKKER</sequence>
<protein>
    <submittedName>
        <fullName evidence="1">Uncharacterized protein</fullName>
    </submittedName>
</protein>
<organism evidence="1 2">
    <name type="scientific">Thermosipho melanesiensis</name>
    <dbReference type="NCBI Taxonomy" id="46541"/>
    <lineage>
        <taxon>Bacteria</taxon>
        <taxon>Thermotogati</taxon>
        <taxon>Thermotogota</taxon>
        <taxon>Thermotogae</taxon>
        <taxon>Thermotogales</taxon>
        <taxon>Fervidobacteriaceae</taxon>
        <taxon>Thermosipho</taxon>
    </lineage>
</organism>
<proteinExistence type="predicted"/>
<dbReference type="EMBL" id="CP007389">
    <property type="protein sequence ID" value="APT74913.1"/>
    <property type="molecule type" value="Genomic_DNA"/>
</dbReference>
<evidence type="ECO:0000313" key="2">
    <source>
        <dbReference type="Proteomes" id="UP000185490"/>
    </source>
</evidence>
<reference evidence="1 2" key="1">
    <citation type="submission" date="2014-02" db="EMBL/GenBank/DDBJ databases">
        <title>Diversity of Thermotogales isolates from hydrothermal vents.</title>
        <authorList>
            <person name="Haverkamp T.H.A."/>
            <person name="Lossouarn J."/>
            <person name="Geslin C."/>
            <person name="Nesbo C.L."/>
        </authorList>
    </citation>
    <scope>NUCLEOTIDE SEQUENCE [LARGE SCALE GENOMIC DNA]</scope>
    <source>
        <strain evidence="1 2">431</strain>
    </source>
</reference>
<keyword evidence="2" id="KW-1185">Reference proteome</keyword>